<sequence length="173" mass="19097">WLDGEPSVQKVIRHVLEVTGAKPNNISTQNDYKQLAIQCEALEHMELLQFLPFIWNDVVYEWRTMDGRTTYPLLIAPTKLGWKEDVENAVNIPTELTDPQGESIALVHSAHTHHVCPDCLEVSKGPCTPCDEAAAAKEAAEKAKAARAADARKPTPTPQARNNASKAARKPHT</sequence>
<gene>
    <name evidence="1" type="ORF">IWQ57_006139</name>
</gene>
<dbReference type="Proteomes" id="UP001140234">
    <property type="component" value="Unassembled WGS sequence"/>
</dbReference>
<protein>
    <submittedName>
        <fullName evidence="1">Uncharacterized protein</fullName>
    </submittedName>
</protein>
<reference evidence="1" key="1">
    <citation type="submission" date="2022-07" db="EMBL/GenBank/DDBJ databases">
        <title>Phylogenomic reconstructions and comparative analyses of Kickxellomycotina fungi.</title>
        <authorList>
            <person name="Reynolds N.K."/>
            <person name="Stajich J.E."/>
            <person name="Barry K."/>
            <person name="Grigoriev I.V."/>
            <person name="Crous P."/>
            <person name="Smith M.E."/>
        </authorList>
    </citation>
    <scope>NUCLEOTIDE SEQUENCE</scope>
    <source>
        <strain evidence="1">CBS 109366</strain>
    </source>
</reference>
<name>A0ACC1JKZ0_9FUNG</name>
<proteinExistence type="predicted"/>
<evidence type="ECO:0000313" key="1">
    <source>
        <dbReference type="EMBL" id="KAJ2761089.1"/>
    </source>
</evidence>
<comment type="caution">
    <text evidence="1">The sequence shown here is derived from an EMBL/GenBank/DDBJ whole genome shotgun (WGS) entry which is preliminary data.</text>
</comment>
<evidence type="ECO:0000313" key="2">
    <source>
        <dbReference type="Proteomes" id="UP001140234"/>
    </source>
</evidence>
<keyword evidence="2" id="KW-1185">Reference proteome</keyword>
<organism evidence="1 2">
    <name type="scientific">Coemansia nantahalensis</name>
    <dbReference type="NCBI Taxonomy" id="2789366"/>
    <lineage>
        <taxon>Eukaryota</taxon>
        <taxon>Fungi</taxon>
        <taxon>Fungi incertae sedis</taxon>
        <taxon>Zoopagomycota</taxon>
        <taxon>Kickxellomycotina</taxon>
        <taxon>Kickxellomycetes</taxon>
        <taxon>Kickxellales</taxon>
        <taxon>Kickxellaceae</taxon>
        <taxon>Coemansia</taxon>
    </lineage>
</organism>
<accession>A0ACC1JKZ0</accession>
<feature type="non-terminal residue" evidence="1">
    <location>
        <position position="173"/>
    </location>
</feature>
<feature type="non-terminal residue" evidence="1">
    <location>
        <position position="1"/>
    </location>
</feature>
<dbReference type="EMBL" id="JANBUJ010003318">
    <property type="protein sequence ID" value="KAJ2761089.1"/>
    <property type="molecule type" value="Genomic_DNA"/>
</dbReference>